<proteinExistence type="predicted"/>
<evidence type="ECO:0000259" key="1">
    <source>
        <dbReference type="Pfam" id="PF03372"/>
    </source>
</evidence>
<dbReference type="InterPro" id="IPR005135">
    <property type="entry name" value="Endo/exonuclease/phosphatase"/>
</dbReference>
<reference evidence="3" key="1">
    <citation type="journal article" date="2017" name="Genome Biol.">
        <title>Comparative genomics reveals high biological diversity and specific adaptations in the industrially and medically important fungal genus Aspergillus.</title>
        <authorList>
            <person name="de Vries R.P."/>
            <person name="Riley R."/>
            <person name="Wiebenga A."/>
            <person name="Aguilar-Osorio G."/>
            <person name="Amillis S."/>
            <person name="Uchima C.A."/>
            <person name="Anderluh G."/>
            <person name="Asadollahi M."/>
            <person name="Askin M."/>
            <person name="Barry K."/>
            <person name="Battaglia E."/>
            <person name="Bayram O."/>
            <person name="Benocci T."/>
            <person name="Braus-Stromeyer S.A."/>
            <person name="Caldana C."/>
            <person name="Canovas D."/>
            <person name="Cerqueira G.C."/>
            <person name="Chen F."/>
            <person name="Chen W."/>
            <person name="Choi C."/>
            <person name="Clum A."/>
            <person name="Dos Santos R.A."/>
            <person name="Damasio A.R."/>
            <person name="Diallinas G."/>
            <person name="Emri T."/>
            <person name="Fekete E."/>
            <person name="Flipphi M."/>
            <person name="Freyberg S."/>
            <person name="Gallo A."/>
            <person name="Gournas C."/>
            <person name="Habgood R."/>
            <person name="Hainaut M."/>
            <person name="Harispe M.L."/>
            <person name="Henrissat B."/>
            <person name="Hilden K.S."/>
            <person name="Hope R."/>
            <person name="Hossain A."/>
            <person name="Karabika E."/>
            <person name="Karaffa L."/>
            <person name="Karanyi Z."/>
            <person name="Krasevec N."/>
            <person name="Kuo A."/>
            <person name="Kusch H."/>
            <person name="LaButti K."/>
            <person name="Lagendijk E.L."/>
            <person name="Lapidus A."/>
            <person name="Levasseur A."/>
            <person name="Lindquist E."/>
            <person name="Lipzen A."/>
            <person name="Logrieco A.F."/>
            <person name="MacCabe A."/>
            <person name="Maekelae M.R."/>
            <person name="Malavazi I."/>
            <person name="Melin P."/>
            <person name="Meyer V."/>
            <person name="Mielnichuk N."/>
            <person name="Miskei M."/>
            <person name="Molnar A.P."/>
            <person name="Mule G."/>
            <person name="Ngan C.Y."/>
            <person name="Orejas M."/>
            <person name="Orosz E."/>
            <person name="Ouedraogo J.P."/>
            <person name="Overkamp K.M."/>
            <person name="Park H.-S."/>
            <person name="Perrone G."/>
            <person name="Piumi F."/>
            <person name="Punt P.J."/>
            <person name="Ram A.F."/>
            <person name="Ramon A."/>
            <person name="Rauscher S."/>
            <person name="Record E."/>
            <person name="Riano-Pachon D.M."/>
            <person name="Robert V."/>
            <person name="Roehrig J."/>
            <person name="Ruller R."/>
            <person name="Salamov A."/>
            <person name="Salih N.S."/>
            <person name="Samson R.A."/>
            <person name="Sandor E."/>
            <person name="Sanguinetti M."/>
            <person name="Schuetze T."/>
            <person name="Sepcic K."/>
            <person name="Shelest E."/>
            <person name="Sherlock G."/>
            <person name="Sophianopoulou V."/>
            <person name="Squina F.M."/>
            <person name="Sun H."/>
            <person name="Susca A."/>
            <person name="Todd R.B."/>
            <person name="Tsang A."/>
            <person name="Unkles S.E."/>
            <person name="van de Wiele N."/>
            <person name="van Rossen-Uffink D."/>
            <person name="Oliveira J.V."/>
            <person name="Vesth T.C."/>
            <person name="Visser J."/>
            <person name="Yu J.-H."/>
            <person name="Zhou M."/>
            <person name="Andersen M.R."/>
            <person name="Archer D.B."/>
            <person name="Baker S.E."/>
            <person name="Benoit I."/>
            <person name="Brakhage A.A."/>
            <person name="Braus G.H."/>
            <person name="Fischer R."/>
            <person name="Frisvad J.C."/>
            <person name="Goldman G.H."/>
            <person name="Houbraken J."/>
            <person name="Oakley B."/>
            <person name="Pocsi I."/>
            <person name="Scazzocchio C."/>
            <person name="Seiboth B."/>
            <person name="vanKuyk P.A."/>
            <person name="Wortman J."/>
            <person name="Dyer P.S."/>
            <person name="Grigoriev I.V."/>
        </authorList>
    </citation>
    <scope>NUCLEOTIDE SEQUENCE [LARGE SCALE GENOMIC DNA]</scope>
    <source>
        <strain evidence="3">DTO 134E9</strain>
    </source>
</reference>
<feature type="domain" description="Endonuclease/exonuclease/phosphatase" evidence="1">
    <location>
        <begin position="14"/>
        <end position="283"/>
    </location>
</feature>
<dbReference type="AlphaFoldDB" id="A0A1L9RMM2"/>
<dbReference type="InterPro" id="IPR050410">
    <property type="entry name" value="CCR4/nocturin_mRNA_transcr"/>
</dbReference>
<dbReference type="EMBL" id="KV878212">
    <property type="protein sequence ID" value="OJJ36199.1"/>
    <property type="molecule type" value="Genomic_DNA"/>
</dbReference>
<gene>
    <name evidence="2" type="ORF">ASPWEDRAFT_41412</name>
</gene>
<evidence type="ECO:0000313" key="3">
    <source>
        <dbReference type="Proteomes" id="UP000184383"/>
    </source>
</evidence>
<dbReference type="SUPFAM" id="SSF56219">
    <property type="entry name" value="DNase I-like"/>
    <property type="match status" value="1"/>
</dbReference>
<sequence>MTTHTDNSLTIRILTHNIRTSLTLSLDPKKRWGIRKQYIINQLHFETIHIPEAIICLQEARHGQLQDILNGLNSRSPTVSWKSVGCGRDGGEWGEYSPIIYRSSIWDVEWSATKWLSDTPDKPSYSWGSWYRRIVTSGVLRHKETNRRILAMNTHLDDSSVESRFKGAHLILKWVDEWLKESKGEIAGLFLAGDFNTESQDQSDAYGVLTAPNALSDSKAHVDESHQYGNKNSWTDFNDDPNEDALYDYILVGPVTDEWTPWNVETYAILPNKFDDGVFSSDHRPVVVDVGLSSYDCDGKTYYVT</sequence>
<dbReference type="CDD" id="cd09083">
    <property type="entry name" value="EEP-1"/>
    <property type="match status" value="1"/>
</dbReference>
<dbReference type="STRING" id="1073089.A0A1L9RMM2"/>
<dbReference type="InterPro" id="IPR036691">
    <property type="entry name" value="Endo/exonu/phosph_ase_sf"/>
</dbReference>
<evidence type="ECO:0000313" key="2">
    <source>
        <dbReference type="EMBL" id="OJJ36199.1"/>
    </source>
</evidence>
<dbReference type="VEuPathDB" id="FungiDB:ASPWEDRAFT_41412"/>
<keyword evidence="3" id="KW-1185">Reference proteome</keyword>
<dbReference type="PANTHER" id="PTHR12121:SF36">
    <property type="entry name" value="ENDONUCLEASE_EXONUCLEASE_PHOSPHATASE DOMAIN-CONTAINING PROTEIN"/>
    <property type="match status" value="1"/>
</dbReference>
<name>A0A1L9RMM2_ASPWE</name>
<dbReference type="Pfam" id="PF03372">
    <property type="entry name" value="Exo_endo_phos"/>
    <property type="match status" value="1"/>
</dbReference>
<accession>A0A1L9RMM2</accession>
<protein>
    <recommendedName>
        <fullName evidence="1">Endonuclease/exonuclease/phosphatase domain-containing protein</fullName>
    </recommendedName>
</protein>
<organism evidence="2 3">
    <name type="scientific">Aspergillus wentii DTO 134E9</name>
    <dbReference type="NCBI Taxonomy" id="1073089"/>
    <lineage>
        <taxon>Eukaryota</taxon>
        <taxon>Fungi</taxon>
        <taxon>Dikarya</taxon>
        <taxon>Ascomycota</taxon>
        <taxon>Pezizomycotina</taxon>
        <taxon>Eurotiomycetes</taxon>
        <taxon>Eurotiomycetidae</taxon>
        <taxon>Eurotiales</taxon>
        <taxon>Aspergillaceae</taxon>
        <taxon>Aspergillus</taxon>
        <taxon>Aspergillus subgen. Cremei</taxon>
    </lineage>
</organism>
<dbReference type="PANTHER" id="PTHR12121">
    <property type="entry name" value="CARBON CATABOLITE REPRESSOR PROTEIN 4"/>
    <property type="match status" value="1"/>
</dbReference>
<dbReference type="OrthoDB" id="276515at2759"/>
<dbReference type="Proteomes" id="UP000184383">
    <property type="component" value="Unassembled WGS sequence"/>
</dbReference>
<dbReference type="GO" id="GO:0000175">
    <property type="term" value="F:3'-5'-RNA exonuclease activity"/>
    <property type="evidence" value="ECO:0007669"/>
    <property type="project" value="TreeGrafter"/>
</dbReference>
<dbReference type="Gene3D" id="3.60.10.10">
    <property type="entry name" value="Endonuclease/exonuclease/phosphatase"/>
    <property type="match status" value="1"/>
</dbReference>
<dbReference type="RefSeq" id="XP_040689875.1">
    <property type="nucleotide sequence ID" value="XM_040835552.1"/>
</dbReference>
<dbReference type="GeneID" id="63751400"/>